<evidence type="ECO:0000313" key="2">
    <source>
        <dbReference type="EMBL" id="TXL80804.1"/>
    </source>
</evidence>
<feature type="transmembrane region" description="Helical" evidence="1">
    <location>
        <begin position="42"/>
        <end position="62"/>
    </location>
</feature>
<feature type="transmembrane region" description="Helical" evidence="1">
    <location>
        <begin position="68"/>
        <end position="86"/>
    </location>
</feature>
<name>A0ABY3LJW8_9GAMM</name>
<keyword evidence="1" id="KW-0812">Transmembrane</keyword>
<gene>
    <name evidence="2" type="ORF">D9O29_01505</name>
</gene>
<keyword evidence="1" id="KW-0472">Membrane</keyword>
<protein>
    <submittedName>
        <fullName evidence="2">Phage holin family protein</fullName>
    </submittedName>
</protein>
<organism evidence="2 3">
    <name type="scientific">Pantoea vagans</name>
    <dbReference type="NCBI Taxonomy" id="470934"/>
    <lineage>
        <taxon>Bacteria</taxon>
        <taxon>Pseudomonadati</taxon>
        <taxon>Pseudomonadota</taxon>
        <taxon>Gammaproteobacteria</taxon>
        <taxon>Enterobacterales</taxon>
        <taxon>Erwiniaceae</taxon>
        <taxon>Pantoea</taxon>
    </lineage>
</organism>
<feature type="transmembrane region" description="Helical" evidence="1">
    <location>
        <begin position="12"/>
        <end position="30"/>
    </location>
</feature>
<comment type="caution">
    <text evidence="2">The sequence shown here is derived from an EMBL/GenBank/DDBJ whole genome shotgun (WGS) entry which is preliminary data.</text>
</comment>
<keyword evidence="3" id="KW-1185">Reference proteome</keyword>
<dbReference type="Proteomes" id="UP000426772">
    <property type="component" value="Unassembled WGS sequence"/>
</dbReference>
<proteinExistence type="predicted"/>
<dbReference type="InterPro" id="IPR008473">
    <property type="entry name" value="Phage_holin_3_7"/>
</dbReference>
<dbReference type="EMBL" id="RCNL01000001">
    <property type="protein sequence ID" value="TXL80804.1"/>
    <property type="molecule type" value="Genomic_DNA"/>
</dbReference>
<evidence type="ECO:0000256" key="1">
    <source>
        <dbReference type="SAM" id="Phobius"/>
    </source>
</evidence>
<reference evidence="2 3" key="1">
    <citation type="submission" date="2018-10" db="EMBL/GenBank/DDBJ databases">
        <title>Draft genome sequence of Pantoea vagans isolated from corpses of the sugarcane aphid Melanaphis sacchari Zehntner.</title>
        <authorList>
            <person name="Toledo E."/>
            <person name="Pena G."/>
            <person name="Lozano L."/>
        </authorList>
    </citation>
    <scope>NUCLEOTIDE SEQUENCE [LARGE SCALE GENOMIC DNA]</scope>
    <source>
        <strain evidence="2 3">ET-90</strain>
    </source>
</reference>
<keyword evidence="1" id="KW-1133">Transmembrane helix</keyword>
<accession>A0ABY3LJW8</accession>
<sequence>MAGGEIMISSDFLTVIDVAICAAIALRLMAFSKTGRTHKRGISWIAAGLILFYGNFALLWLFGQYHASGWPVVVANALICAAVFAARGNVARIVSYPPRSKGDE</sequence>
<dbReference type="Pfam" id="PF05449">
    <property type="entry name" value="Phage_holin_3_7"/>
    <property type="match status" value="1"/>
</dbReference>
<evidence type="ECO:0000313" key="3">
    <source>
        <dbReference type="Proteomes" id="UP000426772"/>
    </source>
</evidence>